<dbReference type="EMBL" id="GGEC01049191">
    <property type="protein sequence ID" value="MBX29675.1"/>
    <property type="molecule type" value="Transcribed_RNA"/>
</dbReference>
<evidence type="ECO:0000313" key="1">
    <source>
        <dbReference type="EMBL" id="MBX29675.1"/>
    </source>
</evidence>
<protein>
    <submittedName>
        <fullName evidence="1">Uncharacterized protein</fullName>
    </submittedName>
</protein>
<accession>A0A2P2MHH9</accession>
<sequence length="46" mass="5434">MIRELVESKNGKFDLIVIETTGRILIPETDLNLDYKHQRLFISNFL</sequence>
<dbReference type="AlphaFoldDB" id="A0A2P2MHH9"/>
<name>A0A2P2MHH9_RHIMU</name>
<reference evidence="1" key="1">
    <citation type="submission" date="2018-02" db="EMBL/GenBank/DDBJ databases">
        <title>Rhizophora mucronata_Transcriptome.</title>
        <authorList>
            <person name="Meera S.P."/>
            <person name="Sreeshan A."/>
            <person name="Augustine A."/>
        </authorList>
    </citation>
    <scope>NUCLEOTIDE SEQUENCE</scope>
    <source>
        <tissue evidence="1">Leaf</tissue>
    </source>
</reference>
<proteinExistence type="predicted"/>
<organism evidence="1">
    <name type="scientific">Rhizophora mucronata</name>
    <name type="common">Asiatic mangrove</name>
    <dbReference type="NCBI Taxonomy" id="61149"/>
    <lineage>
        <taxon>Eukaryota</taxon>
        <taxon>Viridiplantae</taxon>
        <taxon>Streptophyta</taxon>
        <taxon>Embryophyta</taxon>
        <taxon>Tracheophyta</taxon>
        <taxon>Spermatophyta</taxon>
        <taxon>Magnoliopsida</taxon>
        <taxon>eudicotyledons</taxon>
        <taxon>Gunneridae</taxon>
        <taxon>Pentapetalae</taxon>
        <taxon>rosids</taxon>
        <taxon>fabids</taxon>
        <taxon>Malpighiales</taxon>
        <taxon>Rhizophoraceae</taxon>
        <taxon>Rhizophora</taxon>
    </lineage>
</organism>